<dbReference type="GO" id="GO:0009706">
    <property type="term" value="C:chloroplast inner membrane"/>
    <property type="evidence" value="ECO:0007669"/>
    <property type="project" value="TreeGrafter"/>
</dbReference>
<reference evidence="7" key="1">
    <citation type="submission" date="2020-07" db="EMBL/GenBank/DDBJ databases">
        <title>Ethylene signaling mediates host invasion by parasitic plants.</title>
        <authorList>
            <person name="Yoshida S."/>
        </authorList>
    </citation>
    <scope>NUCLEOTIDE SEQUENCE</scope>
    <source>
        <strain evidence="7">Okayama</strain>
    </source>
</reference>
<evidence type="ECO:0000313" key="7">
    <source>
        <dbReference type="EMBL" id="GFP83618.1"/>
    </source>
</evidence>
<dbReference type="OrthoDB" id="5620at2759"/>
<keyword evidence="4 6" id="KW-1133">Transmembrane helix</keyword>
<proteinExistence type="inferred from homology"/>
<evidence type="ECO:0000256" key="2">
    <source>
        <dbReference type="ARBA" id="ARBA00007590"/>
    </source>
</evidence>
<evidence type="ECO:0000313" key="8">
    <source>
        <dbReference type="Proteomes" id="UP000653305"/>
    </source>
</evidence>
<sequence>MGYLKGGSTKSLIAGGVSALILYFVYTLLPVNAVLASCVGGVLSATLLGVMGLQFKKSGKVFPAGVVAFMSLVMSDDYLHGILRSLH</sequence>
<dbReference type="InterPro" id="IPR005349">
    <property type="entry name" value="TMEM14"/>
</dbReference>
<comment type="caution">
    <text evidence="7">The sequence shown here is derived from an EMBL/GenBank/DDBJ whole genome shotgun (WGS) entry which is preliminary data.</text>
</comment>
<organism evidence="7 8">
    <name type="scientific">Phtheirospermum japonicum</name>
    <dbReference type="NCBI Taxonomy" id="374723"/>
    <lineage>
        <taxon>Eukaryota</taxon>
        <taxon>Viridiplantae</taxon>
        <taxon>Streptophyta</taxon>
        <taxon>Embryophyta</taxon>
        <taxon>Tracheophyta</taxon>
        <taxon>Spermatophyta</taxon>
        <taxon>Magnoliopsida</taxon>
        <taxon>eudicotyledons</taxon>
        <taxon>Gunneridae</taxon>
        <taxon>Pentapetalae</taxon>
        <taxon>asterids</taxon>
        <taxon>lamiids</taxon>
        <taxon>Lamiales</taxon>
        <taxon>Orobanchaceae</taxon>
        <taxon>Orobanchaceae incertae sedis</taxon>
        <taxon>Phtheirospermum</taxon>
    </lineage>
</organism>
<evidence type="ECO:0000256" key="5">
    <source>
        <dbReference type="ARBA" id="ARBA00023136"/>
    </source>
</evidence>
<gene>
    <name evidence="7" type="ORF">PHJA_000505200</name>
</gene>
<feature type="transmembrane region" description="Helical" evidence="6">
    <location>
        <begin position="12"/>
        <end position="28"/>
    </location>
</feature>
<dbReference type="AlphaFoldDB" id="A0A830BER0"/>
<dbReference type="EMBL" id="BMAC01000066">
    <property type="protein sequence ID" value="GFP83618.1"/>
    <property type="molecule type" value="Genomic_DNA"/>
</dbReference>
<dbReference type="Gene3D" id="1.10.10.1740">
    <property type="entry name" value="Transmembrane protein 14-like"/>
    <property type="match status" value="1"/>
</dbReference>
<comment type="subcellular location">
    <subcellularLocation>
        <location evidence="1">Membrane</location>
    </subcellularLocation>
</comment>
<dbReference type="Pfam" id="PF03647">
    <property type="entry name" value="Tmemb_14"/>
    <property type="match status" value="1"/>
</dbReference>
<evidence type="ECO:0000256" key="6">
    <source>
        <dbReference type="SAM" id="Phobius"/>
    </source>
</evidence>
<evidence type="ECO:0000256" key="1">
    <source>
        <dbReference type="ARBA" id="ARBA00004370"/>
    </source>
</evidence>
<dbReference type="Proteomes" id="UP000653305">
    <property type="component" value="Unassembled WGS sequence"/>
</dbReference>
<keyword evidence="8" id="KW-1185">Reference proteome</keyword>
<protein>
    <submittedName>
        <fullName evidence="7">Upf0136 membrane protein at2g26240</fullName>
    </submittedName>
</protein>
<dbReference type="PANTHER" id="PTHR12668">
    <property type="entry name" value="TRANSMEMBRANE PROTEIN 14, 15"/>
    <property type="match status" value="1"/>
</dbReference>
<dbReference type="PANTHER" id="PTHR12668:SF37">
    <property type="entry name" value="PROTEIN FATTY ACID EXPORT 2, CHLOROPLASTIC"/>
    <property type="match status" value="1"/>
</dbReference>
<dbReference type="GO" id="GO:0015245">
    <property type="term" value="F:fatty acid transmembrane transporter activity"/>
    <property type="evidence" value="ECO:0007669"/>
    <property type="project" value="TreeGrafter"/>
</dbReference>
<keyword evidence="5 6" id="KW-0472">Membrane</keyword>
<keyword evidence="3 6" id="KW-0812">Transmembrane</keyword>
<feature type="transmembrane region" description="Helical" evidence="6">
    <location>
        <begin position="34"/>
        <end position="53"/>
    </location>
</feature>
<accession>A0A830BER0</accession>
<comment type="similarity">
    <text evidence="2">Belongs to the TMEM14 family.</text>
</comment>
<name>A0A830BER0_9LAMI</name>
<evidence type="ECO:0000256" key="4">
    <source>
        <dbReference type="ARBA" id="ARBA00022989"/>
    </source>
</evidence>
<dbReference type="InterPro" id="IPR044890">
    <property type="entry name" value="TMEM14_sf"/>
</dbReference>
<evidence type="ECO:0000256" key="3">
    <source>
        <dbReference type="ARBA" id="ARBA00022692"/>
    </source>
</evidence>